<name>A0AAE0C968_9CHLO</name>
<reference evidence="1 2" key="1">
    <citation type="journal article" date="2015" name="Genome Biol. Evol.">
        <title>Comparative Genomics of a Bacterivorous Green Alga Reveals Evolutionary Causalities and Consequences of Phago-Mixotrophic Mode of Nutrition.</title>
        <authorList>
            <person name="Burns J.A."/>
            <person name="Paasch A."/>
            <person name="Narechania A."/>
            <person name="Kim E."/>
        </authorList>
    </citation>
    <scope>NUCLEOTIDE SEQUENCE [LARGE SCALE GENOMIC DNA]</scope>
    <source>
        <strain evidence="1 2">PLY_AMNH</strain>
    </source>
</reference>
<accession>A0AAE0C968</accession>
<dbReference type="EMBL" id="LGRX02026518">
    <property type="protein sequence ID" value="KAK3250756.1"/>
    <property type="molecule type" value="Genomic_DNA"/>
</dbReference>
<organism evidence="1 2">
    <name type="scientific">Cymbomonas tetramitiformis</name>
    <dbReference type="NCBI Taxonomy" id="36881"/>
    <lineage>
        <taxon>Eukaryota</taxon>
        <taxon>Viridiplantae</taxon>
        <taxon>Chlorophyta</taxon>
        <taxon>Pyramimonadophyceae</taxon>
        <taxon>Pyramimonadales</taxon>
        <taxon>Pyramimonadaceae</taxon>
        <taxon>Cymbomonas</taxon>
    </lineage>
</organism>
<evidence type="ECO:0008006" key="3">
    <source>
        <dbReference type="Google" id="ProtNLM"/>
    </source>
</evidence>
<dbReference type="InterPro" id="IPR043502">
    <property type="entry name" value="DNA/RNA_pol_sf"/>
</dbReference>
<dbReference type="PANTHER" id="PTHR33050:SF7">
    <property type="entry name" value="RIBONUCLEASE H"/>
    <property type="match status" value="1"/>
</dbReference>
<comment type="caution">
    <text evidence="1">The sequence shown here is derived from an EMBL/GenBank/DDBJ whole genome shotgun (WGS) entry which is preliminary data.</text>
</comment>
<keyword evidence="2" id="KW-1185">Reference proteome</keyword>
<gene>
    <name evidence="1" type="ORF">CYMTET_39881</name>
</gene>
<dbReference type="Proteomes" id="UP001190700">
    <property type="component" value="Unassembled WGS sequence"/>
</dbReference>
<evidence type="ECO:0000313" key="2">
    <source>
        <dbReference type="Proteomes" id="UP001190700"/>
    </source>
</evidence>
<dbReference type="AlphaFoldDB" id="A0AAE0C968"/>
<dbReference type="PANTHER" id="PTHR33050">
    <property type="entry name" value="REVERSE TRANSCRIPTASE DOMAIN-CONTAINING PROTEIN"/>
    <property type="match status" value="1"/>
</dbReference>
<dbReference type="InterPro" id="IPR052055">
    <property type="entry name" value="Hepadnavirus_pol/RT"/>
</dbReference>
<dbReference type="InterPro" id="IPR043128">
    <property type="entry name" value="Rev_trsase/Diguanyl_cyclase"/>
</dbReference>
<dbReference type="SUPFAM" id="SSF56672">
    <property type="entry name" value="DNA/RNA polymerases"/>
    <property type="match status" value="1"/>
</dbReference>
<sequence>MAAACQSYPDSTFLVRGAACGVGFPFSSVPADTFYTVENYVAADQWSAMQKEIVKEKSAGNVVAVQKNWKVQGFSAVGILEKERKGVVKPKGPVSSGTYLDDFLLIGKTRAETHEWMLLLREFVSVLGFTVNDDKCEGPFQSLEFLGVVLSTEGETCTASISEDRILTVQTEIAELKALWGLPGRMVPRSKLEGLLGLLAFCGQVVHGLSLYTRHAHALLSVGGLRKSKFLYLTDKVIQDLKVVVQVLRMYNGRKGKTIVIQIDNNCVIILSWRYPPVYVSVVSPFQGGA</sequence>
<proteinExistence type="predicted"/>
<evidence type="ECO:0000313" key="1">
    <source>
        <dbReference type="EMBL" id="KAK3250756.1"/>
    </source>
</evidence>
<protein>
    <recommendedName>
        <fullName evidence="3">Reverse transcriptase domain-containing protein</fullName>
    </recommendedName>
</protein>
<dbReference type="Gene3D" id="3.30.70.270">
    <property type="match status" value="1"/>
</dbReference>